<evidence type="ECO:0000259" key="8">
    <source>
        <dbReference type="Pfam" id="PF04130"/>
    </source>
</evidence>
<dbReference type="GO" id="GO:0051225">
    <property type="term" value="P:spindle assembly"/>
    <property type="evidence" value="ECO:0007669"/>
    <property type="project" value="TreeGrafter"/>
</dbReference>
<proteinExistence type="inferred from homology"/>
<organism evidence="10 11">
    <name type="scientific">Paraphoma chrysanthemicola</name>
    <dbReference type="NCBI Taxonomy" id="798071"/>
    <lineage>
        <taxon>Eukaryota</taxon>
        <taxon>Fungi</taxon>
        <taxon>Dikarya</taxon>
        <taxon>Ascomycota</taxon>
        <taxon>Pezizomycotina</taxon>
        <taxon>Dothideomycetes</taxon>
        <taxon>Pleosporomycetidae</taxon>
        <taxon>Pleosporales</taxon>
        <taxon>Pleosporineae</taxon>
        <taxon>Phaeosphaeriaceae</taxon>
        <taxon>Paraphoma</taxon>
    </lineage>
</organism>
<feature type="domain" description="Gamma tubulin complex component C-terminal" evidence="8">
    <location>
        <begin position="321"/>
        <end position="744"/>
    </location>
</feature>
<feature type="domain" description="Gamma tubulin complex component protein N-terminal" evidence="9">
    <location>
        <begin position="2"/>
        <end position="314"/>
    </location>
</feature>
<dbReference type="PANTHER" id="PTHR19302">
    <property type="entry name" value="GAMMA TUBULIN COMPLEX PROTEIN"/>
    <property type="match status" value="1"/>
</dbReference>
<evidence type="ECO:0000256" key="1">
    <source>
        <dbReference type="ARBA" id="ARBA00004267"/>
    </source>
</evidence>
<comment type="subcellular location">
    <subcellularLocation>
        <location evidence="1 6">Cytoplasm</location>
        <location evidence="1 6">Cytoskeleton</location>
        <location evidence="1 6">Microtubule organizing center</location>
    </subcellularLocation>
</comment>
<dbReference type="AlphaFoldDB" id="A0A8K0RB76"/>
<dbReference type="InterPro" id="IPR042241">
    <property type="entry name" value="GCP_C_sf"/>
</dbReference>
<dbReference type="GO" id="GO:0044732">
    <property type="term" value="C:mitotic spindle pole body"/>
    <property type="evidence" value="ECO:0007669"/>
    <property type="project" value="TreeGrafter"/>
</dbReference>
<feature type="compositionally biased region" description="Polar residues" evidence="7">
    <location>
        <begin position="709"/>
        <end position="727"/>
    </location>
</feature>
<dbReference type="InterPro" id="IPR040457">
    <property type="entry name" value="GCP_C"/>
</dbReference>
<evidence type="ECO:0000256" key="6">
    <source>
        <dbReference type="RuleBase" id="RU363050"/>
    </source>
</evidence>
<dbReference type="GO" id="GO:0031122">
    <property type="term" value="P:cytoplasmic microtubule organization"/>
    <property type="evidence" value="ECO:0007669"/>
    <property type="project" value="TreeGrafter"/>
</dbReference>
<dbReference type="GO" id="GO:0051011">
    <property type="term" value="F:microtubule minus-end binding"/>
    <property type="evidence" value="ECO:0007669"/>
    <property type="project" value="TreeGrafter"/>
</dbReference>
<dbReference type="GO" id="GO:0005874">
    <property type="term" value="C:microtubule"/>
    <property type="evidence" value="ECO:0007669"/>
    <property type="project" value="UniProtKB-KW"/>
</dbReference>
<dbReference type="Pfam" id="PF17681">
    <property type="entry name" value="GCP_N_terminal"/>
    <property type="match status" value="1"/>
</dbReference>
<keyword evidence="5 6" id="KW-0206">Cytoskeleton</keyword>
<keyword evidence="3 6" id="KW-0963">Cytoplasm</keyword>
<dbReference type="Gene3D" id="1.20.120.1900">
    <property type="entry name" value="Gamma-tubulin complex, C-terminal domain"/>
    <property type="match status" value="1"/>
</dbReference>
<feature type="compositionally biased region" description="Low complexity" evidence="7">
    <location>
        <begin position="579"/>
        <end position="590"/>
    </location>
</feature>
<dbReference type="GO" id="GO:0000930">
    <property type="term" value="C:gamma-tubulin complex"/>
    <property type="evidence" value="ECO:0007669"/>
    <property type="project" value="TreeGrafter"/>
</dbReference>
<feature type="region of interest" description="Disordered" evidence="7">
    <location>
        <begin position="705"/>
        <end position="730"/>
    </location>
</feature>
<feature type="region of interest" description="Disordered" evidence="7">
    <location>
        <begin position="411"/>
        <end position="430"/>
    </location>
</feature>
<dbReference type="GO" id="GO:0051321">
    <property type="term" value="P:meiotic cell cycle"/>
    <property type="evidence" value="ECO:0007669"/>
    <property type="project" value="TreeGrafter"/>
</dbReference>
<dbReference type="OrthoDB" id="78652at2759"/>
<dbReference type="GO" id="GO:0007020">
    <property type="term" value="P:microtubule nucleation"/>
    <property type="evidence" value="ECO:0007669"/>
    <property type="project" value="InterPro"/>
</dbReference>
<evidence type="ECO:0000256" key="2">
    <source>
        <dbReference type="ARBA" id="ARBA00010337"/>
    </source>
</evidence>
<dbReference type="Pfam" id="PF04130">
    <property type="entry name" value="GCP_C_terminal"/>
    <property type="match status" value="1"/>
</dbReference>
<dbReference type="GO" id="GO:0043015">
    <property type="term" value="F:gamma-tubulin binding"/>
    <property type="evidence" value="ECO:0007669"/>
    <property type="project" value="InterPro"/>
</dbReference>
<evidence type="ECO:0000256" key="5">
    <source>
        <dbReference type="ARBA" id="ARBA00023212"/>
    </source>
</evidence>
<name>A0A8K0RB76_9PLEO</name>
<evidence type="ECO:0000256" key="3">
    <source>
        <dbReference type="ARBA" id="ARBA00022490"/>
    </source>
</evidence>
<keyword evidence="11" id="KW-1185">Reference proteome</keyword>
<sequence length="760" mass="85089">MLHEILLSLSGHPSALFDAVPDVDHVTSTASHLLSPPEAELLSSIGQLSRLHRQIREHVTRIAASHPSTVCRAVAASIISHHLALFQRKILDVESRILKQDASTVGAYNIVPLAGVVNDFSEWIQILEWLWDLSNFILSPEALQDGKVDNSKASSGSQLIDKLRAEAQTGYPNIGEAACYLGDVAEQSWLRQLSTWLLYGRLPSFGASDFFIQQEHDDSEGLSFRVDHSLLPKFVTRHTASSILFVGRSLNQIRSIPPTTQAIDLSPNVSELDLLPDHVEALSRVCMPIAASELAEAVKAIRLSLSRNLLQHLLPRAKIIETLTVLHQFFLLAKGEFAVALIAEADKKRLMRSSGLETVPTTQTMQGVMLKEAEISQTLARTLAILSTLADDDEHIDDILDVASRVLRLAPRESQGHRPGTPGRAKDADSMLPRLTNASFDQLLLSTPCSLVMEIPYPLDLFVSRSDLDAYATINAYLLSVRRAHLHLAQLWRQSSIRREHPCPPGYQYSNTAHGKSILELRRQRTASRFRSMRKVWATCAASVLFLAESETYFQGAVIQESFSHFLIWVNRAQDPPNSASHASHSASQHPQIGHTQLEQQHDPEALSHAHRQFLSWIAYSLLLTDAAFPRLLYTFCIHVDELAAYITRLTDIQQNLDLAEDEGIEKFTRNYLNEEKEVKLELDRARRRLDSDLKGLVERLRDIDNERSSTSAPKTNAEGQDENSTYVPARTGGVDRLLMKLDWDARDKEDEDIDLLKFS</sequence>
<gene>
    <name evidence="10" type="ORF">FB567DRAFT_523203</name>
</gene>
<dbReference type="PANTHER" id="PTHR19302:SF27">
    <property type="entry name" value="GAMMA-TUBULIN COMPLEX COMPONENT 4"/>
    <property type="match status" value="1"/>
</dbReference>
<dbReference type="GO" id="GO:0000922">
    <property type="term" value="C:spindle pole"/>
    <property type="evidence" value="ECO:0007669"/>
    <property type="project" value="InterPro"/>
</dbReference>
<comment type="caution">
    <text evidence="10">The sequence shown here is derived from an EMBL/GenBank/DDBJ whole genome shotgun (WGS) entry which is preliminary data.</text>
</comment>
<feature type="region of interest" description="Disordered" evidence="7">
    <location>
        <begin position="577"/>
        <end position="603"/>
    </location>
</feature>
<comment type="similarity">
    <text evidence="2 6">Belongs to the TUBGCP family.</text>
</comment>
<keyword evidence="4 6" id="KW-0493">Microtubule</keyword>
<evidence type="ECO:0000256" key="7">
    <source>
        <dbReference type="SAM" id="MobiDB-lite"/>
    </source>
</evidence>
<dbReference type="InterPro" id="IPR041470">
    <property type="entry name" value="GCP_N"/>
</dbReference>
<dbReference type="GO" id="GO:0000278">
    <property type="term" value="P:mitotic cell cycle"/>
    <property type="evidence" value="ECO:0007669"/>
    <property type="project" value="TreeGrafter"/>
</dbReference>
<dbReference type="InterPro" id="IPR007259">
    <property type="entry name" value="GCP"/>
</dbReference>
<evidence type="ECO:0000313" key="10">
    <source>
        <dbReference type="EMBL" id="KAH7089176.1"/>
    </source>
</evidence>
<evidence type="ECO:0000256" key="4">
    <source>
        <dbReference type="ARBA" id="ARBA00022701"/>
    </source>
</evidence>
<reference evidence="10" key="1">
    <citation type="journal article" date="2021" name="Nat. Commun.">
        <title>Genetic determinants of endophytism in the Arabidopsis root mycobiome.</title>
        <authorList>
            <person name="Mesny F."/>
            <person name="Miyauchi S."/>
            <person name="Thiergart T."/>
            <person name="Pickel B."/>
            <person name="Atanasova L."/>
            <person name="Karlsson M."/>
            <person name="Huettel B."/>
            <person name="Barry K.W."/>
            <person name="Haridas S."/>
            <person name="Chen C."/>
            <person name="Bauer D."/>
            <person name="Andreopoulos W."/>
            <person name="Pangilinan J."/>
            <person name="LaButti K."/>
            <person name="Riley R."/>
            <person name="Lipzen A."/>
            <person name="Clum A."/>
            <person name="Drula E."/>
            <person name="Henrissat B."/>
            <person name="Kohler A."/>
            <person name="Grigoriev I.V."/>
            <person name="Martin F.M."/>
            <person name="Hacquard S."/>
        </authorList>
    </citation>
    <scope>NUCLEOTIDE SEQUENCE</scope>
    <source>
        <strain evidence="10">MPI-SDFR-AT-0120</strain>
    </source>
</reference>
<evidence type="ECO:0000313" key="11">
    <source>
        <dbReference type="Proteomes" id="UP000813461"/>
    </source>
</evidence>
<evidence type="ECO:0000259" key="9">
    <source>
        <dbReference type="Pfam" id="PF17681"/>
    </source>
</evidence>
<accession>A0A8K0RB76</accession>
<dbReference type="Proteomes" id="UP000813461">
    <property type="component" value="Unassembled WGS sequence"/>
</dbReference>
<protein>
    <recommendedName>
        <fullName evidence="6">Spindle pole body component</fullName>
    </recommendedName>
</protein>
<dbReference type="EMBL" id="JAGMVJ010000007">
    <property type="protein sequence ID" value="KAH7089176.1"/>
    <property type="molecule type" value="Genomic_DNA"/>
</dbReference>